<feature type="chain" id="PRO_5046620342" evidence="1">
    <location>
        <begin position="21"/>
        <end position="100"/>
    </location>
</feature>
<sequence>MKKVSLTAVVLALATASAWAHEGHEHGGHHLNNLPASCEAYFKRADACFAKAGESPSSFHATNTMVLKHSLHDATQKQREEMCVYADTHFGDIAQKLKCE</sequence>
<dbReference type="RefSeq" id="WP_200521729.1">
    <property type="nucleotide sequence ID" value="NZ_JAEHNZ010000001.1"/>
</dbReference>
<organism evidence="2 3">
    <name type="scientific">Kingella bonacorsii</name>
    <dbReference type="NCBI Taxonomy" id="2796361"/>
    <lineage>
        <taxon>Bacteria</taxon>
        <taxon>Pseudomonadati</taxon>
        <taxon>Pseudomonadota</taxon>
        <taxon>Betaproteobacteria</taxon>
        <taxon>Neisseriales</taxon>
        <taxon>Neisseriaceae</taxon>
        <taxon>Kingella</taxon>
    </lineage>
</organism>
<proteinExistence type="predicted"/>
<reference evidence="2 3" key="1">
    <citation type="journal article" date="2021" name="Pathogens">
        <title>Isolation and Characterization of Kingella bonacorsii sp. nov., A Novel Kingella Species Detected in a Stable Periodontitis Subject.</title>
        <authorList>
            <person name="Antezack A."/>
            <person name="Boxberger M."/>
            <person name="Rolland C."/>
            <person name="Monnet-Corti V."/>
            <person name="La Scola B."/>
        </authorList>
    </citation>
    <scope>NUCLEOTIDE SEQUENCE [LARGE SCALE GENOMIC DNA]</scope>
    <source>
        <strain evidence="2 3">Marseille-Q4569</strain>
    </source>
</reference>
<feature type="signal peptide" evidence="1">
    <location>
        <begin position="1"/>
        <end position="20"/>
    </location>
</feature>
<name>A0ABS1BS12_9NEIS</name>
<evidence type="ECO:0000256" key="1">
    <source>
        <dbReference type="SAM" id="SignalP"/>
    </source>
</evidence>
<evidence type="ECO:0000313" key="3">
    <source>
        <dbReference type="Proteomes" id="UP000614058"/>
    </source>
</evidence>
<keyword evidence="1" id="KW-0732">Signal</keyword>
<dbReference type="EMBL" id="JAEHNZ010000001">
    <property type="protein sequence ID" value="MBK0395680.1"/>
    <property type="molecule type" value="Genomic_DNA"/>
</dbReference>
<evidence type="ECO:0000313" key="2">
    <source>
        <dbReference type="EMBL" id="MBK0395680.1"/>
    </source>
</evidence>
<keyword evidence="3" id="KW-1185">Reference proteome</keyword>
<accession>A0ABS1BS12</accession>
<gene>
    <name evidence="2" type="ORF">JDW22_03540</name>
</gene>
<protein>
    <submittedName>
        <fullName evidence="2">Uncharacterized protein</fullName>
    </submittedName>
</protein>
<comment type="caution">
    <text evidence="2">The sequence shown here is derived from an EMBL/GenBank/DDBJ whole genome shotgun (WGS) entry which is preliminary data.</text>
</comment>
<dbReference type="Proteomes" id="UP000614058">
    <property type="component" value="Unassembled WGS sequence"/>
</dbReference>